<keyword evidence="1" id="KW-0472">Membrane</keyword>
<evidence type="ECO:0000256" key="1">
    <source>
        <dbReference type="SAM" id="Phobius"/>
    </source>
</evidence>
<dbReference type="Proteomes" id="UP000263833">
    <property type="component" value="Unassembled WGS sequence"/>
</dbReference>
<evidence type="ECO:0000313" key="2">
    <source>
        <dbReference type="EMBL" id="RDV07165.1"/>
    </source>
</evidence>
<feature type="transmembrane region" description="Helical" evidence="1">
    <location>
        <begin position="56"/>
        <end position="77"/>
    </location>
</feature>
<name>A0A371BHV6_9SPHN</name>
<feature type="transmembrane region" description="Helical" evidence="1">
    <location>
        <begin position="12"/>
        <end position="36"/>
    </location>
</feature>
<reference evidence="3" key="1">
    <citation type="submission" date="2018-08" db="EMBL/GenBank/DDBJ databases">
        <authorList>
            <person name="Kim S.-J."/>
            <person name="Jung G.-Y."/>
        </authorList>
    </citation>
    <scope>NUCLEOTIDE SEQUENCE [LARGE SCALE GENOMIC DNA]</scope>
    <source>
        <strain evidence="3">GY_G</strain>
    </source>
</reference>
<keyword evidence="1" id="KW-1133">Transmembrane helix</keyword>
<dbReference type="EMBL" id="QRGP01000001">
    <property type="protein sequence ID" value="RDV07165.1"/>
    <property type="molecule type" value="Genomic_DNA"/>
</dbReference>
<dbReference type="AlphaFoldDB" id="A0A371BHV6"/>
<dbReference type="Pfam" id="PF26512">
    <property type="entry name" value="SOI"/>
    <property type="match status" value="1"/>
</dbReference>
<sequence length="166" mass="18308">MLSEKRRVLLALNGVGLLITAVATGWVYFFFLLGAIDLWPIVTDVPVNISGDRRAWNMAHLEGIMNGTLFIAIAMAARFGTLGPRAQSWLFWSTLAFGWFFTLPAIANAVFGTRGLEFGGGPFPGDVLTNNLIFLAGWPAVIGVHISFGLLFWGIWQRYRQMGEEA</sequence>
<organism evidence="2 3">
    <name type="scientific">Sphingorhabdus pulchriflava</name>
    <dbReference type="NCBI Taxonomy" id="2292257"/>
    <lineage>
        <taxon>Bacteria</taxon>
        <taxon>Pseudomonadati</taxon>
        <taxon>Pseudomonadota</taxon>
        <taxon>Alphaproteobacteria</taxon>
        <taxon>Sphingomonadales</taxon>
        <taxon>Sphingomonadaceae</taxon>
        <taxon>Sphingorhabdus</taxon>
    </lineage>
</organism>
<dbReference type="OrthoDB" id="5741666at2"/>
<protein>
    <recommendedName>
        <fullName evidence="4">Styrene-oxide isomerase</fullName>
    </recommendedName>
</protein>
<dbReference type="InterPro" id="IPR058965">
    <property type="entry name" value="SOI/HabA-like"/>
</dbReference>
<feature type="transmembrane region" description="Helical" evidence="1">
    <location>
        <begin position="89"/>
        <end position="112"/>
    </location>
</feature>
<keyword evidence="3" id="KW-1185">Reference proteome</keyword>
<evidence type="ECO:0000313" key="3">
    <source>
        <dbReference type="Proteomes" id="UP000263833"/>
    </source>
</evidence>
<accession>A0A371BHV6</accession>
<proteinExistence type="predicted"/>
<gene>
    <name evidence="2" type="ORF">DXH95_07270</name>
</gene>
<evidence type="ECO:0008006" key="4">
    <source>
        <dbReference type="Google" id="ProtNLM"/>
    </source>
</evidence>
<dbReference type="RefSeq" id="WP_147291699.1">
    <property type="nucleotide sequence ID" value="NZ_QRGP01000001.1"/>
</dbReference>
<keyword evidence="1" id="KW-0812">Transmembrane</keyword>
<feature type="transmembrane region" description="Helical" evidence="1">
    <location>
        <begin position="132"/>
        <end position="156"/>
    </location>
</feature>
<comment type="caution">
    <text evidence="2">The sequence shown here is derived from an EMBL/GenBank/DDBJ whole genome shotgun (WGS) entry which is preliminary data.</text>
</comment>